<feature type="region of interest" description="Disordered" evidence="1">
    <location>
        <begin position="1"/>
        <end position="21"/>
    </location>
</feature>
<accession>A0ABP6NTB5</accession>
<evidence type="ECO:0000256" key="1">
    <source>
        <dbReference type="SAM" id="MobiDB-lite"/>
    </source>
</evidence>
<comment type="caution">
    <text evidence="2">The sequence shown here is derived from an EMBL/GenBank/DDBJ whole genome shotgun (WGS) entry which is preliminary data.</text>
</comment>
<evidence type="ECO:0000313" key="3">
    <source>
        <dbReference type="Proteomes" id="UP001500320"/>
    </source>
</evidence>
<dbReference type="InterPro" id="IPR025447">
    <property type="entry name" value="DUF4192"/>
</dbReference>
<evidence type="ECO:0000313" key="2">
    <source>
        <dbReference type="EMBL" id="GAA3157840.1"/>
    </source>
</evidence>
<protein>
    <submittedName>
        <fullName evidence="2">DUF4192 domain-containing protein</fullName>
    </submittedName>
</protein>
<reference evidence="3" key="1">
    <citation type="journal article" date="2019" name="Int. J. Syst. Evol. Microbiol.">
        <title>The Global Catalogue of Microorganisms (GCM) 10K type strain sequencing project: providing services to taxonomists for standard genome sequencing and annotation.</title>
        <authorList>
            <consortium name="The Broad Institute Genomics Platform"/>
            <consortium name="The Broad Institute Genome Sequencing Center for Infectious Disease"/>
            <person name="Wu L."/>
            <person name="Ma J."/>
        </authorList>
    </citation>
    <scope>NUCLEOTIDE SEQUENCE [LARGE SCALE GENOMIC DNA]</scope>
    <source>
        <strain evidence="3">JCM 9373</strain>
    </source>
</reference>
<proteinExistence type="predicted"/>
<dbReference type="EMBL" id="BAAAUT010000057">
    <property type="protein sequence ID" value="GAA3157840.1"/>
    <property type="molecule type" value="Genomic_DNA"/>
</dbReference>
<sequence length="380" mass="40876">MLSAMTTDTPDSPDLPAAPPDLLLGSTEDVLGAIPYLLGFHPAESLVVIGLRGRPPRGDVHLTVRWDLPLTGTELDRILPLLRRERIGQVIAVGYGPGPLVTPAADELRARLRGSGIALVDLLRAEDGRYWSYLCARSGCCPPSGTPYDREAGAVAARAVAYGLVALPDRRTLERSLTPVGGPARAAMRRATARIAEELRARLAASGDLDGLAAELVADGTARVREAIGTYAAGGRLDDEQAARLGFDLAVIRTRDEAWTLITDDDHHAHRRLWQDLTRRLERRFVPPAASLLGMAAWHGGDCALAGVALGRAHEIDPGYSMANLLLHALRHLLPPHAFKDRMPTSEELDLQMGTPRTAWLLPMVVLLEEPPADPVGLAG</sequence>
<dbReference type="Pfam" id="PF13830">
    <property type="entry name" value="DUF4192"/>
    <property type="match status" value="1"/>
</dbReference>
<keyword evidence="3" id="KW-1185">Reference proteome</keyword>
<organism evidence="2 3">
    <name type="scientific">Planomonospora alba</name>
    <dbReference type="NCBI Taxonomy" id="161354"/>
    <lineage>
        <taxon>Bacteria</taxon>
        <taxon>Bacillati</taxon>
        <taxon>Actinomycetota</taxon>
        <taxon>Actinomycetes</taxon>
        <taxon>Streptosporangiales</taxon>
        <taxon>Streptosporangiaceae</taxon>
        <taxon>Planomonospora</taxon>
    </lineage>
</organism>
<dbReference type="Proteomes" id="UP001500320">
    <property type="component" value="Unassembled WGS sequence"/>
</dbReference>
<name>A0ABP6NTB5_9ACTN</name>
<gene>
    <name evidence="2" type="ORF">GCM10010466_55750</name>
</gene>